<organism evidence="1">
    <name type="scientific">marine sediment metagenome</name>
    <dbReference type="NCBI Taxonomy" id="412755"/>
    <lineage>
        <taxon>unclassified sequences</taxon>
        <taxon>metagenomes</taxon>
        <taxon>ecological metagenomes</taxon>
    </lineage>
</organism>
<sequence>MRGKVNYRNISRYCTYSEKAISRNFRKTFSFAEFNRKVIEVGKKKTLCISLPSIIVEAYKIKRKDIITLSIRIRTLDIEFTNKVYRTAKMLRITIPMATVNKNSIKSNTIYSFEFLKNHRDGVNK</sequence>
<name>A0A0F8WXI5_9ZZZZ</name>
<proteinExistence type="predicted"/>
<accession>A0A0F8WXI5</accession>
<reference evidence="1" key="1">
    <citation type="journal article" date="2015" name="Nature">
        <title>Complex archaea that bridge the gap between prokaryotes and eukaryotes.</title>
        <authorList>
            <person name="Spang A."/>
            <person name="Saw J.H."/>
            <person name="Jorgensen S.L."/>
            <person name="Zaremba-Niedzwiedzka K."/>
            <person name="Martijn J."/>
            <person name="Lind A.E."/>
            <person name="van Eijk R."/>
            <person name="Schleper C."/>
            <person name="Guy L."/>
            <person name="Ettema T.J."/>
        </authorList>
    </citation>
    <scope>NUCLEOTIDE SEQUENCE</scope>
</reference>
<dbReference type="AlphaFoldDB" id="A0A0F8WXI5"/>
<evidence type="ECO:0000313" key="1">
    <source>
        <dbReference type="EMBL" id="KKK53160.1"/>
    </source>
</evidence>
<dbReference type="EMBL" id="LAZR01066644">
    <property type="protein sequence ID" value="KKK53160.1"/>
    <property type="molecule type" value="Genomic_DNA"/>
</dbReference>
<gene>
    <name evidence="1" type="ORF">LCGC14_3097560</name>
</gene>
<comment type="caution">
    <text evidence="1">The sequence shown here is derived from an EMBL/GenBank/DDBJ whole genome shotgun (WGS) entry which is preliminary data.</text>
</comment>
<protein>
    <submittedName>
        <fullName evidence="1">Uncharacterized protein</fullName>
    </submittedName>
</protein>